<dbReference type="AlphaFoldDB" id="A0A7K1SZZ5"/>
<accession>A0A7K1SZZ5</accession>
<sequence length="391" mass="45708">MNKNPFQSFWMAGYECTDQLNYYGNRVDLLKETAHLELIDQDYKDLEQFNIKTVREGIQWSHVEKKPYEYDWTTVAHMIERGKANGIQQVWDICHFGFATDLTPTHPHFTPRFSALCRAFVRFYRSVSPDDVLIVTPINEVSFISWLGGEVRGTTPYSINQGWDLKYALMRAYIDAIVAMREIDPSIRIMTTEPLIQVVPPLNATEEELLAAKNLHENQYQVLDILSGRICPELGGSTNYLDILGFNYYYNNQWVSTTHQFLKWIDEPRDPRFRPFNSLLAEAYQRYQRPVVLSETSHPKEDRPKWMKYIADEIEILLQKKIPLWGVCIYPIIDRPDWDHLTVWHQAGLWDLEFFPNELPRRILHQEYAEALLAGQAQIVAAVTDPAYNLS</sequence>
<comment type="caution">
    <text evidence="1">The sequence shown here is derived from an EMBL/GenBank/DDBJ whole genome shotgun (WGS) entry which is preliminary data.</text>
</comment>
<keyword evidence="2" id="KW-1185">Reference proteome</keyword>
<dbReference type="SUPFAM" id="SSF51445">
    <property type="entry name" value="(Trans)glycosidases"/>
    <property type="match status" value="1"/>
</dbReference>
<evidence type="ECO:0000313" key="1">
    <source>
        <dbReference type="EMBL" id="MVN22892.1"/>
    </source>
</evidence>
<reference evidence="1 2" key="1">
    <citation type="submission" date="2019-12" db="EMBL/GenBank/DDBJ databases">
        <title>Mucilaginibacter sp. HMF7410 genome sequencing and assembly.</title>
        <authorList>
            <person name="Kang H."/>
            <person name="Cha I."/>
            <person name="Kim H."/>
            <person name="Joh K."/>
        </authorList>
    </citation>
    <scope>NUCLEOTIDE SEQUENCE [LARGE SCALE GENOMIC DNA]</scope>
    <source>
        <strain evidence="1 2">HMF7410</strain>
    </source>
</reference>
<gene>
    <name evidence="1" type="ORF">GO621_15310</name>
</gene>
<dbReference type="Proteomes" id="UP000462014">
    <property type="component" value="Unassembled WGS sequence"/>
</dbReference>
<dbReference type="Gene3D" id="3.20.20.80">
    <property type="entry name" value="Glycosidases"/>
    <property type="match status" value="1"/>
</dbReference>
<organism evidence="1 2">
    <name type="scientific">Mucilaginibacter arboris</name>
    <dbReference type="NCBI Taxonomy" id="2682090"/>
    <lineage>
        <taxon>Bacteria</taxon>
        <taxon>Pseudomonadati</taxon>
        <taxon>Bacteroidota</taxon>
        <taxon>Sphingobacteriia</taxon>
        <taxon>Sphingobacteriales</taxon>
        <taxon>Sphingobacteriaceae</taxon>
        <taxon>Mucilaginibacter</taxon>
    </lineage>
</organism>
<evidence type="ECO:0000313" key="2">
    <source>
        <dbReference type="Proteomes" id="UP000462014"/>
    </source>
</evidence>
<dbReference type="EMBL" id="WPIK01000015">
    <property type="protein sequence ID" value="MVN22892.1"/>
    <property type="molecule type" value="Genomic_DNA"/>
</dbReference>
<proteinExistence type="predicted"/>
<protein>
    <submittedName>
        <fullName evidence="1">Amine oxidase</fullName>
    </submittedName>
</protein>
<name>A0A7K1SZZ5_9SPHI</name>
<dbReference type="InterPro" id="IPR017853">
    <property type="entry name" value="GH"/>
</dbReference>
<dbReference type="RefSeq" id="WP_157568589.1">
    <property type="nucleotide sequence ID" value="NZ_WPIK01000015.1"/>
</dbReference>